<dbReference type="AlphaFoldDB" id="A0A252BRM1"/>
<dbReference type="PROSITE" id="PS50850">
    <property type="entry name" value="MFS"/>
    <property type="match status" value="1"/>
</dbReference>
<evidence type="ECO:0000256" key="6">
    <source>
        <dbReference type="ARBA" id="ARBA00022989"/>
    </source>
</evidence>
<evidence type="ECO:0000256" key="3">
    <source>
        <dbReference type="ARBA" id="ARBA00022448"/>
    </source>
</evidence>
<dbReference type="GO" id="GO:1990961">
    <property type="term" value="P:xenobiotic detoxification by transmembrane export across the plasma membrane"/>
    <property type="evidence" value="ECO:0007669"/>
    <property type="project" value="InterPro"/>
</dbReference>
<feature type="transmembrane region" description="Helical" evidence="8">
    <location>
        <begin position="353"/>
        <end position="373"/>
    </location>
</feature>
<dbReference type="InterPro" id="IPR036259">
    <property type="entry name" value="MFS_trans_sf"/>
</dbReference>
<evidence type="ECO:0000313" key="11">
    <source>
        <dbReference type="Proteomes" id="UP000194931"/>
    </source>
</evidence>
<evidence type="ECO:0000313" key="10">
    <source>
        <dbReference type="EMBL" id="OUJ10394.1"/>
    </source>
</evidence>
<dbReference type="CDD" id="cd17320">
    <property type="entry name" value="MFS_MdfA_MDR_like"/>
    <property type="match status" value="1"/>
</dbReference>
<dbReference type="Gene3D" id="1.20.1720.10">
    <property type="entry name" value="Multidrug resistance protein D"/>
    <property type="match status" value="1"/>
</dbReference>
<accession>A0A252BRM1</accession>
<dbReference type="OrthoDB" id="9800416at2"/>
<feature type="transmembrane region" description="Helical" evidence="8">
    <location>
        <begin position="170"/>
        <end position="197"/>
    </location>
</feature>
<dbReference type="Proteomes" id="UP000194931">
    <property type="component" value="Unassembled WGS sequence"/>
</dbReference>
<keyword evidence="6 8" id="KW-1133">Transmembrane helix</keyword>
<feature type="domain" description="Major facilitator superfamily (MFS) profile" evidence="9">
    <location>
        <begin position="16"/>
        <end position="403"/>
    </location>
</feature>
<keyword evidence="5 8" id="KW-0812">Transmembrane</keyword>
<feature type="transmembrane region" description="Helical" evidence="8">
    <location>
        <begin position="140"/>
        <end position="158"/>
    </location>
</feature>
<evidence type="ECO:0000256" key="1">
    <source>
        <dbReference type="ARBA" id="ARBA00004651"/>
    </source>
</evidence>
<evidence type="ECO:0000256" key="8">
    <source>
        <dbReference type="RuleBase" id="RU365088"/>
    </source>
</evidence>
<feature type="transmembrane region" description="Helical" evidence="8">
    <location>
        <begin position="258"/>
        <end position="278"/>
    </location>
</feature>
<feature type="transmembrane region" description="Helical" evidence="8">
    <location>
        <begin position="379"/>
        <end position="398"/>
    </location>
</feature>
<dbReference type="GO" id="GO:0042910">
    <property type="term" value="F:xenobiotic transmembrane transporter activity"/>
    <property type="evidence" value="ECO:0007669"/>
    <property type="project" value="InterPro"/>
</dbReference>
<comment type="similarity">
    <text evidence="2 8">Belongs to the major facilitator superfamily. Bcr/CmlA family.</text>
</comment>
<feature type="transmembrane region" description="Helical" evidence="8">
    <location>
        <begin position="218"/>
        <end position="238"/>
    </location>
</feature>
<keyword evidence="3 8" id="KW-0813">Transport</keyword>
<comment type="subcellular location">
    <subcellularLocation>
        <location evidence="8">Cell inner membrane</location>
        <topology evidence="8">Multi-pass membrane protein</topology>
    </subcellularLocation>
    <subcellularLocation>
        <location evidence="1">Cell membrane</location>
        <topology evidence="1">Multi-pass membrane protein</topology>
    </subcellularLocation>
</comment>
<organism evidence="10 11">
    <name type="scientific">Acetobacter okinawensis</name>
    <dbReference type="NCBI Taxonomy" id="1076594"/>
    <lineage>
        <taxon>Bacteria</taxon>
        <taxon>Pseudomonadati</taxon>
        <taxon>Pseudomonadota</taxon>
        <taxon>Alphaproteobacteria</taxon>
        <taxon>Acetobacterales</taxon>
        <taxon>Acetobacteraceae</taxon>
        <taxon>Acetobacter</taxon>
    </lineage>
</organism>
<feature type="transmembrane region" description="Helical" evidence="8">
    <location>
        <begin position="81"/>
        <end position="102"/>
    </location>
</feature>
<feature type="transmembrane region" description="Helical" evidence="8">
    <location>
        <begin position="285"/>
        <end position="307"/>
    </location>
</feature>
<evidence type="ECO:0000256" key="2">
    <source>
        <dbReference type="ARBA" id="ARBA00006236"/>
    </source>
</evidence>
<keyword evidence="11" id="KW-1185">Reference proteome</keyword>
<comment type="caution">
    <text evidence="10">The sequence shown here is derived from an EMBL/GenBank/DDBJ whole genome shotgun (WGS) entry which is preliminary data.</text>
</comment>
<dbReference type="GO" id="GO:0005886">
    <property type="term" value="C:plasma membrane"/>
    <property type="evidence" value="ECO:0007669"/>
    <property type="project" value="UniProtKB-SubCell"/>
</dbReference>
<dbReference type="InterPro" id="IPR020846">
    <property type="entry name" value="MFS_dom"/>
</dbReference>
<dbReference type="EMBL" id="JOPJ01000050">
    <property type="protein sequence ID" value="OUJ10394.1"/>
    <property type="molecule type" value="Genomic_DNA"/>
</dbReference>
<dbReference type="InterPro" id="IPR011701">
    <property type="entry name" value="MFS"/>
</dbReference>
<gene>
    <name evidence="10" type="ORF">HK26_08875</name>
</gene>
<feature type="transmembrane region" description="Helical" evidence="8">
    <location>
        <begin position="108"/>
        <end position="128"/>
    </location>
</feature>
<reference evidence="11" key="1">
    <citation type="submission" date="2014-06" db="EMBL/GenBank/DDBJ databases">
        <authorList>
            <person name="Winans N.J."/>
            <person name="Newell P.D."/>
            <person name="Douglas A.E."/>
        </authorList>
    </citation>
    <scope>NUCLEOTIDE SEQUENCE [LARGE SCALE GENOMIC DNA]</scope>
</reference>
<protein>
    <recommendedName>
        <fullName evidence="8">Bcr/CflA family efflux transporter</fullName>
    </recommendedName>
</protein>
<dbReference type="InterPro" id="IPR004812">
    <property type="entry name" value="Efflux_drug-R_Bcr/CmlA"/>
</dbReference>
<keyword evidence="7 8" id="KW-0472">Membrane</keyword>
<evidence type="ECO:0000256" key="5">
    <source>
        <dbReference type="ARBA" id="ARBA00022692"/>
    </source>
</evidence>
<evidence type="ECO:0000259" key="9">
    <source>
        <dbReference type="PROSITE" id="PS50850"/>
    </source>
</evidence>
<feature type="transmembrane region" description="Helical" evidence="8">
    <location>
        <begin position="12"/>
        <end position="30"/>
    </location>
</feature>
<evidence type="ECO:0000256" key="4">
    <source>
        <dbReference type="ARBA" id="ARBA00022475"/>
    </source>
</evidence>
<name>A0A252BRM1_9PROT</name>
<dbReference type="PANTHER" id="PTHR23502:SF132">
    <property type="entry name" value="POLYAMINE TRANSPORTER 2-RELATED"/>
    <property type="match status" value="1"/>
</dbReference>
<dbReference type="NCBIfam" id="TIGR00710">
    <property type="entry name" value="efflux_Bcr_CflA"/>
    <property type="match status" value="1"/>
</dbReference>
<dbReference type="RefSeq" id="WP_086640005.1">
    <property type="nucleotide sequence ID" value="NZ_JOPJ01000050.1"/>
</dbReference>
<sequence>MTVPSKAPISSFPFRLIFLLGLVTAIGPLATDMYLPAFPDVEHDLGGGAGSVQFTLGAWFLGLAFGQFSQGPLSDRFGRKGPLIVGLGVYALASAGCALASNYHLFCLFRFIGAFGGSASAVIPRAIVRDVATGKKGGHIMAQLTLVFGVMPILAPGLGSLVLKIGDWRWIFWIGTLYAVAAIVGVLVMLPDTLAVAKRIRFRPVEILWRYQNILCEPVFFSNALITTFSTFVMFAYLGSAPVLFEQTLHFSPGAFGIFFGANAASFILGTQINGWLIHRVPMPALLEGAIVWAFAIGCVFVALALAGVVGAAHPWLTCGFIVSITGALGFIGPNGTVMSFSRHGHHAGSASALLGTMQFSFGSLSSVLVGLLPGGGAIPTAVGMMTGVVGMAIGDILRRRTSYQHDAEE</sequence>
<dbReference type="STRING" id="1236501.GCA_000613865_01967"/>
<proteinExistence type="inferred from homology"/>
<dbReference type="PANTHER" id="PTHR23502">
    <property type="entry name" value="MAJOR FACILITATOR SUPERFAMILY"/>
    <property type="match status" value="1"/>
</dbReference>
<dbReference type="SUPFAM" id="SSF103473">
    <property type="entry name" value="MFS general substrate transporter"/>
    <property type="match status" value="1"/>
</dbReference>
<evidence type="ECO:0000256" key="7">
    <source>
        <dbReference type="ARBA" id="ARBA00023136"/>
    </source>
</evidence>
<keyword evidence="4" id="KW-1003">Cell membrane</keyword>
<feature type="transmembrane region" description="Helical" evidence="8">
    <location>
        <begin position="313"/>
        <end position="332"/>
    </location>
</feature>
<dbReference type="Pfam" id="PF07690">
    <property type="entry name" value="MFS_1"/>
    <property type="match status" value="1"/>
</dbReference>
<keyword evidence="8" id="KW-0997">Cell inner membrane</keyword>
<feature type="transmembrane region" description="Helical" evidence="8">
    <location>
        <begin position="50"/>
        <end position="69"/>
    </location>
</feature>